<sequence length="46" mass="5139">MKSVSSEWRMAADSYISVYPMVISFIVSGKSKKIRPSDLSVAMELI</sequence>
<dbReference type="AlphaFoldDB" id="A0A127P9K9"/>
<proteinExistence type="predicted"/>
<name>A0A127P9K9_9BURK</name>
<dbReference type="PATRIC" id="fig|158899.10.peg.1756"/>
<protein>
    <submittedName>
        <fullName evidence="1">Uncharacterized protein</fullName>
    </submittedName>
</protein>
<evidence type="ECO:0000313" key="2">
    <source>
        <dbReference type="Proteomes" id="UP000072421"/>
    </source>
</evidence>
<gene>
    <name evidence="1" type="ORF">CFter6_1747</name>
</gene>
<dbReference type="Proteomes" id="UP000072421">
    <property type="component" value="Chromosome"/>
</dbReference>
<dbReference type="EMBL" id="CP013232">
    <property type="protein sequence ID" value="AMO94447.1"/>
    <property type="molecule type" value="Genomic_DNA"/>
</dbReference>
<organism evidence="1">
    <name type="scientific">Collimonas fungivorans</name>
    <dbReference type="NCBI Taxonomy" id="158899"/>
    <lineage>
        <taxon>Bacteria</taxon>
        <taxon>Pseudomonadati</taxon>
        <taxon>Pseudomonadota</taxon>
        <taxon>Betaproteobacteria</taxon>
        <taxon>Burkholderiales</taxon>
        <taxon>Oxalobacteraceae</taxon>
        <taxon>Collimonas</taxon>
    </lineage>
</organism>
<reference evidence="1 2" key="1">
    <citation type="submission" date="2015-11" db="EMBL/GenBank/DDBJ databases">
        <title>Exploring the genomic traits of fungus-feeding bacterial genus Collimonas.</title>
        <authorList>
            <person name="Song C."/>
            <person name="Schmidt R."/>
            <person name="de Jager V."/>
            <person name="Krzyzanowska D."/>
            <person name="Jongedijk E."/>
            <person name="Cankar K."/>
            <person name="Beekwilder J."/>
            <person name="van Veen A."/>
            <person name="de Boer W."/>
            <person name="van Veen J.A."/>
            <person name="Garbeva P."/>
        </authorList>
    </citation>
    <scope>NUCLEOTIDE SEQUENCE [LARGE SCALE GENOMIC DNA]</scope>
    <source>
        <strain evidence="1 2">Ter6</strain>
    </source>
</reference>
<accession>A0A127P9K9</accession>
<evidence type="ECO:0000313" key="1">
    <source>
        <dbReference type="EMBL" id="AMO94447.1"/>
    </source>
</evidence>